<sequence>ELDLSFESIKPRNGSVFHGRSRLATRYSREQIHNTKAIKKHSPSHFQILSNIHLITRYEERVARIQSILRDRQNSLDSNSHYNESTTTTTINNDLLPTSSSMPFPFTDNDVRDNLLEVDCDNGTTMSSTATSIPSTIATIDTSSSRQAILDLRESEGNSVHPVNNIPGNSAHSVNNNISGNSIQINGITNSNSSYPFTRTNGTLDSLQRSTSFT</sequence>
<keyword evidence="2" id="KW-1185">Reference proteome</keyword>
<gene>
    <name evidence="1" type="ORF">AGERDE_LOCUS13319</name>
</gene>
<accession>A0A9N9EV62</accession>
<feature type="non-terminal residue" evidence="1">
    <location>
        <position position="214"/>
    </location>
</feature>
<evidence type="ECO:0000313" key="2">
    <source>
        <dbReference type="Proteomes" id="UP000789831"/>
    </source>
</evidence>
<dbReference type="Proteomes" id="UP000789831">
    <property type="component" value="Unassembled WGS sequence"/>
</dbReference>
<organism evidence="1 2">
    <name type="scientific">Ambispora gerdemannii</name>
    <dbReference type="NCBI Taxonomy" id="144530"/>
    <lineage>
        <taxon>Eukaryota</taxon>
        <taxon>Fungi</taxon>
        <taxon>Fungi incertae sedis</taxon>
        <taxon>Mucoromycota</taxon>
        <taxon>Glomeromycotina</taxon>
        <taxon>Glomeromycetes</taxon>
        <taxon>Archaeosporales</taxon>
        <taxon>Ambisporaceae</taxon>
        <taxon>Ambispora</taxon>
    </lineage>
</organism>
<proteinExistence type="predicted"/>
<evidence type="ECO:0000313" key="1">
    <source>
        <dbReference type="EMBL" id="CAG8697076.1"/>
    </source>
</evidence>
<protein>
    <submittedName>
        <fullName evidence="1">12204_t:CDS:1</fullName>
    </submittedName>
</protein>
<name>A0A9N9EV62_9GLOM</name>
<reference evidence="1" key="1">
    <citation type="submission" date="2021-06" db="EMBL/GenBank/DDBJ databases">
        <authorList>
            <person name="Kallberg Y."/>
            <person name="Tangrot J."/>
            <person name="Rosling A."/>
        </authorList>
    </citation>
    <scope>NUCLEOTIDE SEQUENCE</scope>
    <source>
        <strain evidence="1">MT106</strain>
    </source>
</reference>
<dbReference type="EMBL" id="CAJVPL010016934">
    <property type="protein sequence ID" value="CAG8697076.1"/>
    <property type="molecule type" value="Genomic_DNA"/>
</dbReference>
<comment type="caution">
    <text evidence="1">The sequence shown here is derived from an EMBL/GenBank/DDBJ whole genome shotgun (WGS) entry which is preliminary data.</text>
</comment>
<dbReference type="AlphaFoldDB" id="A0A9N9EV62"/>
<feature type="non-terminal residue" evidence="1">
    <location>
        <position position="1"/>
    </location>
</feature>